<dbReference type="SUPFAM" id="SSF55785">
    <property type="entry name" value="PYP-like sensor domain (PAS domain)"/>
    <property type="match status" value="1"/>
</dbReference>
<dbReference type="NCBIfam" id="TIGR00229">
    <property type="entry name" value="sensory_box"/>
    <property type="match status" value="1"/>
</dbReference>
<evidence type="ECO:0000313" key="7">
    <source>
        <dbReference type="Proteomes" id="UP000887023"/>
    </source>
</evidence>
<dbReference type="InterPro" id="IPR035965">
    <property type="entry name" value="PAS-like_dom_sf"/>
</dbReference>
<feature type="domain" description="PAS" evidence="4">
    <location>
        <begin position="105"/>
        <end position="147"/>
    </location>
</feature>
<feature type="domain" description="STAS" evidence="5">
    <location>
        <begin position="766"/>
        <end position="871"/>
    </location>
</feature>
<dbReference type="SUPFAM" id="SSF55874">
    <property type="entry name" value="ATPase domain of HSP90 chaperone/DNA topoisomerase II/histidine kinase"/>
    <property type="match status" value="1"/>
</dbReference>
<dbReference type="SUPFAM" id="SSF81606">
    <property type="entry name" value="PP2C-like"/>
    <property type="match status" value="1"/>
</dbReference>
<dbReference type="Gene3D" id="3.30.450.20">
    <property type="entry name" value="PAS domain"/>
    <property type="match status" value="1"/>
</dbReference>
<dbReference type="Gene3D" id="3.30.750.24">
    <property type="entry name" value="STAS domain"/>
    <property type="match status" value="1"/>
</dbReference>
<evidence type="ECO:0000259" key="5">
    <source>
        <dbReference type="PROSITE" id="PS50801"/>
    </source>
</evidence>
<keyword evidence="2" id="KW-0378">Hydrolase</keyword>
<dbReference type="InterPro" id="IPR052016">
    <property type="entry name" value="Bact_Sigma-Reg"/>
</dbReference>
<dbReference type="Pfam" id="PF08673">
    <property type="entry name" value="RsbU_N"/>
    <property type="match status" value="1"/>
</dbReference>
<accession>A0ABX8S906</accession>
<evidence type="ECO:0000256" key="2">
    <source>
        <dbReference type="ARBA" id="ARBA00022801"/>
    </source>
</evidence>
<dbReference type="InterPro" id="IPR013767">
    <property type="entry name" value="PAS_fold"/>
</dbReference>
<evidence type="ECO:0000313" key="6">
    <source>
        <dbReference type="EMBL" id="QXQ14324.1"/>
    </source>
</evidence>
<dbReference type="PROSITE" id="PS50112">
    <property type="entry name" value="PAS"/>
    <property type="match status" value="1"/>
</dbReference>
<dbReference type="InterPro" id="IPR036890">
    <property type="entry name" value="HATPase_C_sf"/>
</dbReference>
<gene>
    <name evidence="6" type="ORF">KV203_02525</name>
</gene>
<dbReference type="PANTHER" id="PTHR43156:SF2">
    <property type="entry name" value="STAGE II SPORULATION PROTEIN E"/>
    <property type="match status" value="1"/>
</dbReference>
<dbReference type="InterPro" id="IPR003594">
    <property type="entry name" value="HATPase_dom"/>
</dbReference>
<dbReference type="Pfam" id="PF07228">
    <property type="entry name" value="SpoIIE"/>
    <property type="match status" value="1"/>
</dbReference>
<keyword evidence="7" id="KW-1185">Reference proteome</keyword>
<dbReference type="CDD" id="cd16936">
    <property type="entry name" value="HATPase_RsbW-like"/>
    <property type="match status" value="1"/>
</dbReference>
<dbReference type="SMART" id="SM00331">
    <property type="entry name" value="PP2C_SIG"/>
    <property type="match status" value="1"/>
</dbReference>
<dbReference type="CDD" id="cd07043">
    <property type="entry name" value="STAS_anti-anti-sigma_factors"/>
    <property type="match status" value="1"/>
</dbReference>
<evidence type="ECO:0000256" key="3">
    <source>
        <dbReference type="RuleBase" id="RU003749"/>
    </source>
</evidence>
<evidence type="ECO:0000259" key="4">
    <source>
        <dbReference type="PROSITE" id="PS50112"/>
    </source>
</evidence>
<organism evidence="6 7">
    <name type="scientific">Skermania pinensis</name>
    <dbReference type="NCBI Taxonomy" id="39122"/>
    <lineage>
        <taxon>Bacteria</taxon>
        <taxon>Bacillati</taxon>
        <taxon>Actinomycetota</taxon>
        <taxon>Actinomycetes</taxon>
        <taxon>Mycobacteriales</taxon>
        <taxon>Gordoniaceae</taxon>
        <taxon>Skermania</taxon>
    </lineage>
</organism>
<evidence type="ECO:0000256" key="1">
    <source>
        <dbReference type="ARBA" id="ARBA00009013"/>
    </source>
</evidence>
<name>A0ABX8S906_9ACTN</name>
<dbReference type="InterPro" id="IPR003658">
    <property type="entry name" value="Anti-sigma_ant"/>
</dbReference>
<dbReference type="Pfam" id="PF01740">
    <property type="entry name" value="STAS"/>
    <property type="match status" value="1"/>
</dbReference>
<dbReference type="Proteomes" id="UP000887023">
    <property type="component" value="Chromosome"/>
</dbReference>
<dbReference type="CDD" id="cd00130">
    <property type="entry name" value="PAS"/>
    <property type="match status" value="1"/>
</dbReference>
<protein>
    <recommendedName>
        <fullName evidence="3">Anti-sigma factor antagonist</fullName>
    </recommendedName>
</protein>
<dbReference type="InterPro" id="IPR036457">
    <property type="entry name" value="PPM-type-like_dom_sf"/>
</dbReference>
<dbReference type="NCBIfam" id="TIGR00377">
    <property type="entry name" value="ant_ant_sig"/>
    <property type="match status" value="1"/>
</dbReference>
<dbReference type="PROSITE" id="PS50801">
    <property type="entry name" value="STAS"/>
    <property type="match status" value="1"/>
</dbReference>
<dbReference type="InterPro" id="IPR000014">
    <property type="entry name" value="PAS"/>
</dbReference>
<comment type="similarity">
    <text evidence="1 3">Belongs to the anti-sigma-factor antagonist family.</text>
</comment>
<dbReference type="InterPro" id="IPR001932">
    <property type="entry name" value="PPM-type_phosphatase-like_dom"/>
</dbReference>
<dbReference type="Pfam" id="PF00989">
    <property type="entry name" value="PAS"/>
    <property type="match status" value="1"/>
</dbReference>
<dbReference type="EMBL" id="CP079105">
    <property type="protein sequence ID" value="QXQ14324.1"/>
    <property type="molecule type" value="Genomic_DNA"/>
</dbReference>
<dbReference type="Pfam" id="PF13581">
    <property type="entry name" value="HATPase_c_2"/>
    <property type="match status" value="1"/>
</dbReference>
<dbReference type="Gene3D" id="3.60.40.10">
    <property type="entry name" value="PPM-type phosphatase domain"/>
    <property type="match status" value="1"/>
</dbReference>
<reference evidence="6" key="1">
    <citation type="submission" date="2021-07" db="EMBL/GenBank/DDBJ databases">
        <title>Candidatus Kaistella beijingensis sp. nov. isolated from a municipal wastewater treatment plant is involved in sludge foaming.</title>
        <authorList>
            <person name="Song Y."/>
            <person name="Liu S.-J."/>
        </authorList>
    </citation>
    <scope>NUCLEOTIDE SEQUENCE</scope>
    <source>
        <strain evidence="6">DSM 43998</strain>
    </source>
</reference>
<dbReference type="RefSeq" id="WP_083529743.1">
    <property type="nucleotide sequence ID" value="NZ_CBCRUZ010000003.1"/>
</dbReference>
<dbReference type="Gene3D" id="3.30.565.10">
    <property type="entry name" value="Histidine kinase-like ATPase, C-terminal domain"/>
    <property type="match status" value="1"/>
</dbReference>
<dbReference type="PANTHER" id="PTHR43156">
    <property type="entry name" value="STAGE II SPORULATION PROTEIN E-RELATED"/>
    <property type="match status" value="1"/>
</dbReference>
<dbReference type="SMART" id="SM00091">
    <property type="entry name" value="PAS"/>
    <property type="match status" value="1"/>
</dbReference>
<sequence>MSAAALALRADYAAALRRHLAAPSEATLGVGYGLGRRALADGVSILDLVEAHFRATAGAGPDEAGAALGFLLQTLTAADVATRGYLDGTRRYQAERERADDLADRGAFRRALVHTLQDGFFVVDADGAVVEVNAAFGDITGYGPDGVPYRWPHPWVPDPAVARAAVHLDGGRATLLIRHRDGRSVWLALSTSSLRAAGREHWLVGTARDVTAERTAADRERVVNRLAGSLAGAAGVAEVLEAALQHCPEPLDAVDAVAVSWGSAADPVVYPVAGSLRRTWPELPESVRSALERARGEVDSESAGPAGDPVPGIGLSAGPTAAIWLEFAAARRIAADERTLIGLFAGHLRVAMLRARAYDAVRTVSLTLQQSMLGATEPPVGFAVRYEPAVAPLEIGGDWYDVVQLPDGRIGVIVGDCVGRGLAAAAVMGQLRASSRALILRGAGPAQLLGELDTVAEHIVGASCTTVWAGIVDPARGTLHYSSAGHPPAVLGAGGRPGRTLDGGRSVPLAAADLGPRPQAETTLAPGEVLVVYTDGLVERPGTPIDTGIGRVTAALTDLAGRSAAQIADLVLTAAAPAGGYDDDVALMVFRRPPAPLRLLVPALAAELGGVRAALADWLAEAGIPPAIGTDVTLAVNEACTNSVEHGYRGVAPGSTATVGVRAHLESGRLEVCVADSGRWRPPPADPGVRGQGLILLASLSDEHQIERSYAGTEVRLSWTLDGPAMRGFVPAAAPGRAGVLRGAELHGRLNTMTDSVGDRRPVDGLTTTTSERGSTTVVAAVGSVDLATAPVLQSAVDAALAAGPTQLIIDLTAVDFLASAGMAILVDAHRRLGRLIVVADGPATGRPIVLTGLDQVFVLHPTLAEALAEAG</sequence>
<dbReference type="SUPFAM" id="SSF52091">
    <property type="entry name" value="SpoIIaa-like"/>
    <property type="match status" value="1"/>
</dbReference>
<dbReference type="InterPro" id="IPR002645">
    <property type="entry name" value="STAS_dom"/>
</dbReference>
<dbReference type="InterPro" id="IPR014787">
    <property type="entry name" value="PSer_Pase_RsbU_N"/>
</dbReference>
<proteinExistence type="inferred from homology"/>
<dbReference type="InterPro" id="IPR036513">
    <property type="entry name" value="STAS_dom_sf"/>
</dbReference>